<protein>
    <submittedName>
        <fullName evidence="1">ORF158A protein</fullName>
    </submittedName>
</protein>
<geneLocation type="mitochondrion" evidence="1"/>
<accession>A0A5H2V813</accession>
<evidence type="ECO:0000313" key="1">
    <source>
        <dbReference type="EMBL" id="BBB05413.1"/>
    </source>
</evidence>
<reference evidence="1" key="1">
    <citation type="submission" date="2024-06" db="EMBL/GenBank/DDBJ databases">
        <title>Organellar genome sequences of Turritis glabra.</title>
        <authorList>
            <person name="Kawabe A."/>
        </authorList>
    </citation>
    <scope>NUCLEOTIDE SEQUENCE</scope>
    <source>
        <strain evidence="1">OhmiShirahama</strain>
    </source>
</reference>
<proteinExistence type="predicted"/>
<dbReference type="AlphaFoldDB" id="A0A5H2V813"/>
<name>A0A5H2V813_TURGL</name>
<sequence length="158" mass="17960">MARVFFPLIPTSTWMSPFDLAMALISCIDPNSSSGSSSLSLSVREWMAFFFLFYYLPSEVHCIGKNEAHVAYACPYLPLFFPDGAYGWKTDLSHPCHHCVPFPSLAPLFLFSWETKILNLLVTRSHTSVLCFQDLCISIVYWIGGLPHGLGLWHDRFF</sequence>
<dbReference type="EMBL" id="LC325489">
    <property type="protein sequence ID" value="BBB05413.1"/>
    <property type="molecule type" value="Genomic_DNA"/>
</dbReference>
<organism evidence="1">
    <name type="scientific">Turritis glabra</name>
    <name type="common">Tower mustard</name>
    <name type="synonym">Arabis glabra</name>
    <dbReference type="NCBI Taxonomy" id="63678"/>
    <lineage>
        <taxon>Eukaryota</taxon>
        <taxon>Viridiplantae</taxon>
        <taxon>Streptophyta</taxon>
        <taxon>Embryophyta</taxon>
        <taxon>Tracheophyta</taxon>
        <taxon>Spermatophyta</taxon>
        <taxon>Magnoliopsida</taxon>
        <taxon>eudicotyledons</taxon>
        <taxon>Gunneridae</taxon>
        <taxon>Pentapetalae</taxon>
        <taxon>rosids</taxon>
        <taxon>malvids</taxon>
        <taxon>Brassicales</taxon>
        <taxon>Brassicaceae</taxon>
        <taxon>Turritideae</taxon>
        <taxon>Turritis</taxon>
    </lineage>
</organism>
<keyword evidence="1" id="KW-0496">Mitochondrion</keyword>